<organism evidence="1 2">
    <name type="scientific">Opisthorchis viverrini</name>
    <name type="common">Southeast Asian liver fluke</name>
    <dbReference type="NCBI Taxonomy" id="6198"/>
    <lineage>
        <taxon>Eukaryota</taxon>
        <taxon>Metazoa</taxon>
        <taxon>Spiralia</taxon>
        <taxon>Lophotrochozoa</taxon>
        <taxon>Platyhelminthes</taxon>
        <taxon>Trematoda</taxon>
        <taxon>Digenea</taxon>
        <taxon>Opisthorchiida</taxon>
        <taxon>Opisthorchiata</taxon>
        <taxon>Opisthorchiidae</taxon>
        <taxon>Opisthorchis</taxon>
    </lineage>
</organism>
<proteinExistence type="predicted"/>
<dbReference type="OrthoDB" id="68483at2759"/>
<dbReference type="KEGG" id="ovi:T265_13883"/>
<feature type="non-terminal residue" evidence="1">
    <location>
        <position position="1"/>
    </location>
</feature>
<evidence type="ECO:0000313" key="1">
    <source>
        <dbReference type="EMBL" id="KER27073.1"/>
    </source>
</evidence>
<protein>
    <submittedName>
        <fullName evidence="1">Uncharacterized protein</fullName>
    </submittedName>
</protein>
<gene>
    <name evidence="1" type="ORF">T265_13883</name>
</gene>
<dbReference type="CTD" id="20328050"/>
<dbReference type="EMBL" id="KL596732">
    <property type="protein sequence ID" value="KER27073.1"/>
    <property type="molecule type" value="Genomic_DNA"/>
</dbReference>
<reference evidence="1 2" key="1">
    <citation type="submission" date="2013-11" db="EMBL/GenBank/DDBJ databases">
        <title>Opisthorchis viverrini - life in the bile duct.</title>
        <authorList>
            <person name="Young N.D."/>
            <person name="Nagarajan N."/>
            <person name="Lin S.J."/>
            <person name="Korhonen P.K."/>
            <person name="Jex A.R."/>
            <person name="Hall R.S."/>
            <person name="Safavi-Hemami H."/>
            <person name="Kaewkong W."/>
            <person name="Bertrand D."/>
            <person name="Gao S."/>
            <person name="Seet Q."/>
            <person name="Wongkham S."/>
            <person name="Teh B.T."/>
            <person name="Wongkham C."/>
            <person name="Intapan P.M."/>
            <person name="Maleewong W."/>
            <person name="Yang X."/>
            <person name="Hu M."/>
            <person name="Wang Z."/>
            <person name="Hofmann A."/>
            <person name="Sternberg P.W."/>
            <person name="Tan P."/>
            <person name="Wang J."/>
            <person name="Gasser R.B."/>
        </authorList>
    </citation>
    <scope>NUCLEOTIDE SEQUENCE [LARGE SCALE GENOMIC DNA]</scope>
</reference>
<dbReference type="Proteomes" id="UP000054324">
    <property type="component" value="Unassembled WGS sequence"/>
</dbReference>
<evidence type="ECO:0000313" key="2">
    <source>
        <dbReference type="Proteomes" id="UP000054324"/>
    </source>
</evidence>
<dbReference type="RefSeq" id="XP_009169215.1">
    <property type="nucleotide sequence ID" value="XM_009170951.1"/>
</dbReference>
<dbReference type="GeneID" id="20328050"/>
<accession>A0A074ZID1</accession>
<name>A0A074ZID1_OPIVI</name>
<keyword evidence="2" id="KW-1185">Reference proteome</keyword>
<dbReference type="AlphaFoldDB" id="A0A074ZID1"/>
<feature type="non-terminal residue" evidence="1">
    <location>
        <position position="95"/>
    </location>
</feature>
<sequence>VAPFRCLAAVPPERGTRAGILSGCPSLDRGSQEAVVRFEPRTFRSVNSRSNHLVRLALEWLLSSEEEWGQQRKVINDAPYLARFSRYFLVTPNTL</sequence>